<evidence type="ECO:0000256" key="1">
    <source>
        <dbReference type="ARBA" id="ARBA00022603"/>
    </source>
</evidence>
<keyword evidence="2 4" id="KW-0808">Transferase</keyword>
<feature type="binding site" evidence="4">
    <location>
        <position position="494"/>
    </location>
    <ligand>
        <name>S-adenosyl-L-methionine</name>
        <dbReference type="ChEBI" id="CHEBI:59789"/>
    </ligand>
</feature>
<dbReference type="EMBL" id="CP003255">
    <property type="protein sequence ID" value="AGA57123.1"/>
    <property type="molecule type" value="Genomic_DNA"/>
</dbReference>
<dbReference type="HOGENOM" id="CLU_014689_7_1_9"/>
<keyword evidence="1 4" id="KW-0489">Methyltransferase</keyword>
<dbReference type="CDD" id="cd02440">
    <property type="entry name" value="AdoMet_MTases"/>
    <property type="match status" value="1"/>
</dbReference>
<evidence type="ECO:0000313" key="8">
    <source>
        <dbReference type="EMBL" id="AGA57123.1"/>
    </source>
</evidence>
<protein>
    <submittedName>
        <fullName evidence="8">23S rRNA (Uracil-5-)-methyltransferase RumA</fullName>
    </submittedName>
</protein>
<dbReference type="FunFam" id="3.40.50.150:FF:000009">
    <property type="entry name" value="23S rRNA (Uracil(1939)-C(5))-methyltransferase RlmD"/>
    <property type="match status" value="1"/>
</dbReference>
<dbReference type="NCBIfam" id="TIGR00479">
    <property type="entry name" value="rumA"/>
    <property type="match status" value="1"/>
</dbReference>
<feature type="binding site" evidence="4">
    <location>
        <position position="446"/>
    </location>
    <ligand>
        <name>S-adenosyl-L-methionine</name>
        <dbReference type="ChEBI" id="CHEBI:59789"/>
    </ligand>
</feature>
<dbReference type="PROSITE" id="PS01231">
    <property type="entry name" value="TRMA_2"/>
    <property type="match status" value="1"/>
</dbReference>
<dbReference type="RefSeq" id="WP_015253881.1">
    <property type="nucleotide sequence ID" value="NC_019897.1"/>
</dbReference>
<feature type="compositionally biased region" description="Basic and acidic residues" evidence="6">
    <location>
        <begin position="52"/>
        <end position="69"/>
    </location>
</feature>
<feature type="region of interest" description="Disordered" evidence="6">
    <location>
        <begin position="1"/>
        <end position="96"/>
    </location>
</feature>
<dbReference type="GO" id="GO:0070041">
    <property type="term" value="F:rRNA (uridine-C5-)-methyltransferase activity"/>
    <property type="evidence" value="ECO:0007669"/>
    <property type="project" value="TreeGrafter"/>
</dbReference>
<organism evidence="8 9">
    <name type="scientific">Thermobacillus composti (strain DSM 18247 / JCM 13945 / KWC4)</name>
    <dbReference type="NCBI Taxonomy" id="717605"/>
    <lineage>
        <taxon>Bacteria</taxon>
        <taxon>Bacillati</taxon>
        <taxon>Bacillota</taxon>
        <taxon>Bacilli</taxon>
        <taxon>Bacillales</taxon>
        <taxon>Paenibacillaceae</taxon>
        <taxon>Thermobacillus</taxon>
    </lineage>
</organism>
<reference evidence="9" key="1">
    <citation type="submission" date="2012-01" db="EMBL/GenBank/DDBJ databases">
        <title>Complete sequence of chromosome of Thermobacillus composti KWC4.</title>
        <authorList>
            <person name="Lucas S."/>
            <person name="Han J."/>
            <person name="Lapidus A."/>
            <person name="Cheng J.-F."/>
            <person name="Goodwin L."/>
            <person name="Pitluck S."/>
            <person name="Peters L."/>
            <person name="Ovchinnikova G."/>
            <person name="Teshima H."/>
            <person name="Detter J.C."/>
            <person name="Han C."/>
            <person name="Tapia R."/>
            <person name="Land M."/>
            <person name="Hauser L."/>
            <person name="Kyrpides N."/>
            <person name="Ivanova N."/>
            <person name="Pagani I."/>
            <person name="Anderson I."/>
            <person name="Woyke T."/>
        </authorList>
    </citation>
    <scope>NUCLEOTIDE SEQUENCE [LARGE SCALE GENOMIC DNA]</scope>
    <source>
        <strain evidence="9">DSM 18247 / JCM 13945 / KWC4</strain>
    </source>
</reference>
<dbReference type="OrthoDB" id="9804590at2"/>
<dbReference type="eggNOG" id="COG2265">
    <property type="taxonomic scope" value="Bacteria"/>
</dbReference>
<feature type="binding site" evidence="4">
    <location>
        <position position="396"/>
    </location>
    <ligand>
        <name>S-adenosyl-L-methionine</name>
        <dbReference type="ChEBI" id="CHEBI:59789"/>
    </ligand>
</feature>
<dbReference type="GO" id="GO:0070475">
    <property type="term" value="P:rRNA base methylation"/>
    <property type="evidence" value="ECO:0007669"/>
    <property type="project" value="TreeGrafter"/>
</dbReference>
<dbReference type="KEGG" id="tco:Theco_0933"/>
<dbReference type="STRING" id="717605.Theco_0933"/>
<evidence type="ECO:0000256" key="5">
    <source>
        <dbReference type="PROSITE-ProRule" id="PRU10015"/>
    </source>
</evidence>
<dbReference type="Gene3D" id="3.40.50.150">
    <property type="entry name" value="Vaccinia Virus protein VP39"/>
    <property type="match status" value="1"/>
</dbReference>
<feature type="compositionally biased region" description="Basic and acidic residues" evidence="6">
    <location>
        <begin position="18"/>
        <end position="28"/>
    </location>
</feature>
<dbReference type="SUPFAM" id="SSF50249">
    <property type="entry name" value="Nucleic acid-binding proteins"/>
    <property type="match status" value="1"/>
</dbReference>
<proteinExistence type="inferred from homology"/>
<evidence type="ECO:0000256" key="2">
    <source>
        <dbReference type="ARBA" id="ARBA00022679"/>
    </source>
</evidence>
<dbReference type="InterPro" id="IPR030390">
    <property type="entry name" value="MeTrfase_TrmA_AS"/>
</dbReference>
<dbReference type="InterPro" id="IPR010280">
    <property type="entry name" value="U5_MeTrfase_fam"/>
</dbReference>
<dbReference type="SUPFAM" id="SSF53335">
    <property type="entry name" value="S-adenosyl-L-methionine-dependent methyltransferases"/>
    <property type="match status" value="1"/>
</dbReference>
<dbReference type="InterPro" id="IPR030391">
    <property type="entry name" value="MeTrfase_TrmA_CS"/>
</dbReference>
<dbReference type="Gene3D" id="2.40.50.1070">
    <property type="match status" value="1"/>
</dbReference>
<feature type="binding site" evidence="4">
    <location>
        <position position="425"/>
    </location>
    <ligand>
        <name>S-adenosyl-L-methionine</name>
        <dbReference type="ChEBI" id="CHEBI:59789"/>
    </ligand>
</feature>
<keyword evidence="9" id="KW-1185">Reference proteome</keyword>
<dbReference type="Pfam" id="PF05958">
    <property type="entry name" value="tRNA_U5-meth_tr"/>
    <property type="match status" value="1"/>
</dbReference>
<name>L0EA06_THECK</name>
<feature type="active site" description="Nucleophile" evidence="4">
    <location>
        <position position="521"/>
    </location>
</feature>
<sequence length="568" mass="61861">MREHRRNGAGSGNGRPDAPGRKDKRSTEPGKGAAHAVAKRERSGADRAGATKVHDDADRAEAKWGHDGANRAGVKRMRAGADRAGSKRVRAAAAPRASGREDAVRIADAAADELRPGDRIVVTIKRIGINGEGVGYYKRKAVFVPGALPGEVVKAAVTGVDPNRLTARIAEIEKRSPHRVRPACPVYDRCGGCQLQHMDYAGQLTAKEELVREAFARYAGLEEAELPLRPIIGMDEPWRYRNKAQLQAGHKPGGGLALGLYEPGSRRLVDIAGCAVQHPAVSAAAERIRRLAERAGVPVGAGPDGALRTVVLRVAPESGELQLTLVASAEQFPGRDRLVEAIRRELPQITSISVNVNRGSSPLVFGERTRLLWGRPDLETRLGDLRFKLSPRAFFQLNPEQTVKLYDLAREAAALTGRETVVDAYCGTGTIALWLAPHAREVRGIETIREAVDDAERNARLNGWTNARFYVGRAEELLPRWVKQGFRPDVILVDPPRTGCDSALLRTVADVKPARFVYVSCNPSTLAKDCRVLLDAGYRIEWVQPVDMFPQTSHVECVILLVRKGADG</sequence>
<dbReference type="PROSITE" id="PS51687">
    <property type="entry name" value="SAM_MT_RNA_M5U"/>
    <property type="match status" value="1"/>
</dbReference>
<dbReference type="Gene3D" id="2.40.50.140">
    <property type="entry name" value="Nucleic acid-binding proteins"/>
    <property type="match status" value="1"/>
</dbReference>
<dbReference type="PANTHER" id="PTHR11061">
    <property type="entry name" value="RNA M5U METHYLTRANSFERASE"/>
    <property type="match status" value="1"/>
</dbReference>
<dbReference type="InterPro" id="IPR002792">
    <property type="entry name" value="TRAM_dom"/>
</dbReference>
<gene>
    <name evidence="8" type="ordered locus">Theco_0933</name>
</gene>
<feature type="active site" evidence="5">
    <location>
        <position position="521"/>
    </location>
</feature>
<evidence type="ECO:0000256" key="3">
    <source>
        <dbReference type="ARBA" id="ARBA00022691"/>
    </source>
</evidence>
<evidence type="ECO:0000256" key="4">
    <source>
        <dbReference type="PROSITE-ProRule" id="PRU01024"/>
    </source>
</evidence>
<feature type="domain" description="TRAM" evidence="7">
    <location>
        <begin position="113"/>
        <end position="171"/>
    </location>
</feature>
<dbReference type="InterPro" id="IPR012340">
    <property type="entry name" value="NA-bd_OB-fold"/>
</dbReference>
<keyword evidence="3 4" id="KW-0949">S-adenosyl-L-methionine</keyword>
<accession>L0EA06</accession>
<evidence type="ECO:0000313" key="9">
    <source>
        <dbReference type="Proteomes" id="UP000010795"/>
    </source>
</evidence>
<dbReference type="Pfam" id="PF01938">
    <property type="entry name" value="TRAM"/>
    <property type="match status" value="1"/>
</dbReference>
<evidence type="ECO:0000259" key="7">
    <source>
        <dbReference type="PROSITE" id="PS50926"/>
    </source>
</evidence>
<dbReference type="PANTHER" id="PTHR11061:SF45">
    <property type="match status" value="1"/>
</dbReference>
<evidence type="ECO:0000256" key="6">
    <source>
        <dbReference type="SAM" id="MobiDB-lite"/>
    </source>
</evidence>
<comment type="similarity">
    <text evidence="4">Belongs to the class I-like SAM-binding methyltransferase superfamily. RNA M5U methyltransferase family.</text>
</comment>
<dbReference type="Proteomes" id="UP000010795">
    <property type="component" value="Chromosome"/>
</dbReference>
<dbReference type="FunFam" id="2.40.50.140:FF:000097">
    <property type="entry name" value="23S rRNA (uracil(1939)-C(5))-methyltransferase RlmD"/>
    <property type="match status" value="1"/>
</dbReference>
<dbReference type="AlphaFoldDB" id="L0EA06"/>
<dbReference type="PROSITE" id="PS01230">
    <property type="entry name" value="TRMA_1"/>
    <property type="match status" value="1"/>
</dbReference>
<dbReference type="PROSITE" id="PS50926">
    <property type="entry name" value="TRAM"/>
    <property type="match status" value="1"/>
</dbReference>
<dbReference type="InterPro" id="IPR029063">
    <property type="entry name" value="SAM-dependent_MTases_sf"/>
</dbReference>